<keyword evidence="3" id="KW-0695">RNA-directed DNA polymerase</keyword>
<accession>A0A6L8MXG9</accession>
<dbReference type="PANTHER" id="PTHR34047">
    <property type="entry name" value="NUCLEAR INTRON MATURASE 1, MITOCHONDRIAL-RELATED"/>
    <property type="match status" value="1"/>
</dbReference>
<dbReference type="GO" id="GO:0003964">
    <property type="term" value="F:RNA-directed DNA polymerase activity"/>
    <property type="evidence" value="ECO:0007669"/>
    <property type="project" value="UniProtKB-KW"/>
</dbReference>
<name>A0A6L8MXG9_STRSU</name>
<dbReference type="Pfam" id="PF21368">
    <property type="entry name" value="AI2M-like_HNH"/>
    <property type="match status" value="1"/>
</dbReference>
<dbReference type="AlphaFoldDB" id="A0A6L8MXG9"/>
<comment type="caution">
    <text evidence="3">The sequence shown here is derived from an EMBL/GenBank/DDBJ whole genome shotgun (WGS) entry which is preliminary data.</text>
</comment>
<dbReference type="InterPro" id="IPR051083">
    <property type="entry name" value="GrpII_Intron_Splice-Mob/Def"/>
</dbReference>
<dbReference type="GO" id="GO:0006397">
    <property type="term" value="P:mRNA processing"/>
    <property type="evidence" value="ECO:0007669"/>
    <property type="project" value="InterPro"/>
</dbReference>
<evidence type="ECO:0000259" key="2">
    <source>
        <dbReference type="PROSITE" id="PS50878"/>
    </source>
</evidence>
<dbReference type="InterPro" id="IPR043502">
    <property type="entry name" value="DNA/RNA_pol_sf"/>
</dbReference>
<dbReference type="Pfam" id="PF01348">
    <property type="entry name" value="Intron_maturas2"/>
    <property type="match status" value="1"/>
</dbReference>
<dbReference type="Pfam" id="PF00078">
    <property type="entry name" value="RVT_1"/>
    <property type="match status" value="1"/>
</dbReference>
<dbReference type="PANTHER" id="PTHR34047:SF8">
    <property type="entry name" value="PROTEIN YKFC"/>
    <property type="match status" value="1"/>
</dbReference>
<keyword evidence="1" id="KW-0227">DNA damage</keyword>
<feature type="domain" description="Reverse transcriptase" evidence="2">
    <location>
        <begin position="68"/>
        <end position="352"/>
    </location>
</feature>
<dbReference type="Proteomes" id="UP000483765">
    <property type="component" value="Unassembled WGS sequence"/>
</dbReference>
<dbReference type="CDD" id="cd01651">
    <property type="entry name" value="RT_G2_intron"/>
    <property type="match status" value="1"/>
</dbReference>
<dbReference type="RefSeq" id="WP_160864160.1">
    <property type="nucleotide sequence ID" value="NZ_WNXH01000008.1"/>
</dbReference>
<evidence type="ECO:0000313" key="3">
    <source>
        <dbReference type="EMBL" id="MYN69796.1"/>
    </source>
</evidence>
<dbReference type="EMBL" id="WNXH01000008">
    <property type="protein sequence ID" value="MYN69796.1"/>
    <property type="molecule type" value="Genomic_DNA"/>
</dbReference>
<keyword evidence="3" id="KW-0808">Transferase</keyword>
<dbReference type="SUPFAM" id="SSF56672">
    <property type="entry name" value="DNA/RNA polymerases"/>
    <property type="match status" value="1"/>
</dbReference>
<evidence type="ECO:0000313" key="4">
    <source>
        <dbReference type="Proteomes" id="UP000483765"/>
    </source>
</evidence>
<dbReference type="GO" id="GO:0006974">
    <property type="term" value="P:DNA damage response"/>
    <property type="evidence" value="ECO:0007669"/>
    <property type="project" value="UniProtKB-KW"/>
</dbReference>
<reference evidence="3 4" key="1">
    <citation type="submission" date="2019-11" db="EMBL/GenBank/DDBJ databases">
        <title>Divergent Streptococcus suis from cattle.</title>
        <authorList>
            <person name="Williamson C."/>
        </authorList>
    </citation>
    <scope>NUCLEOTIDE SEQUENCE [LARGE SCALE GENOMIC DNA]</scope>
    <source>
        <strain evidence="3 4">10-36905</strain>
    </source>
</reference>
<organism evidence="3 4">
    <name type="scientific">Streptococcus suis</name>
    <dbReference type="NCBI Taxonomy" id="1307"/>
    <lineage>
        <taxon>Bacteria</taxon>
        <taxon>Bacillati</taxon>
        <taxon>Bacillota</taxon>
        <taxon>Bacilli</taxon>
        <taxon>Lactobacillales</taxon>
        <taxon>Streptococcaceae</taxon>
        <taxon>Streptococcus</taxon>
    </lineage>
</organism>
<gene>
    <name evidence="3" type="ORF">GLP18_06095</name>
</gene>
<dbReference type="InterPro" id="IPR024937">
    <property type="entry name" value="Domain_X"/>
</dbReference>
<evidence type="ECO:0000256" key="1">
    <source>
        <dbReference type="ARBA" id="ARBA00022763"/>
    </source>
</evidence>
<dbReference type="InterPro" id="IPR000477">
    <property type="entry name" value="RT_dom"/>
</dbReference>
<keyword evidence="3" id="KW-0548">Nucleotidyltransferase</keyword>
<proteinExistence type="predicted"/>
<protein>
    <submittedName>
        <fullName evidence="3">Reverse transcriptase</fullName>
    </submittedName>
</protein>
<sequence length="592" mass="68880">MRTAKTILTVIHERGKQDKPLERVYKLLFNRELYLIAYAKLYPNNGAMTKGVTEETIDGMSIQKIDRIIEQLRRETYYWRPARREYIPKKNGKHRPLGIPVWSDKLLQEVIRMILEAYYEPQFSEHSHGFRPKRGCHTALQEIQTWKGTRWFIEGDISSYFDTIDHDVLITMLSRQIQDGRFIRLIKNMLEAGCLDDWKFHKTISGTPQGGVISPLLANIYLHQFDKWVGEELIPQYTRGKKQKANSAYNRLSRRIKCYQYKGDYKKAHQLIVERRNLPSVDTYDTSYRRLRYVRYADDFILGFTGSKAEAKAIKKQIGDFLNTKLSLELSQEKTLITHATGESAKFLGYEIKAQRVNDYIDNKGRRSANGVIALFVPASVIESKCRQYMKNGKAIHRNNLLQDDDFSIVQTYQQEYRGLVQYYILAQNLSWFSKVYWYMETSLLKTLAFKHKSSINKMLAKYKTTTTSTNGRTVPCLQVVVPREDKPPLVATWGGISLSYKKKTVIEDAPYQVYGGRTELVKRLLANKCELCGSEENIEVHHIRKLADLNKHNGKLVPKWKEVMSARRRKTLVTCRDCHHAIHNGSINTRL</sequence>
<dbReference type="InterPro" id="IPR049030">
    <property type="entry name" value="AI2M-like_HNH"/>
</dbReference>
<dbReference type="PROSITE" id="PS50878">
    <property type="entry name" value="RT_POL"/>
    <property type="match status" value="1"/>
</dbReference>